<evidence type="ECO:0000259" key="2">
    <source>
        <dbReference type="PROSITE" id="PS50851"/>
    </source>
</evidence>
<keyword evidence="4" id="KW-1185">Reference proteome</keyword>
<evidence type="ECO:0000313" key="4">
    <source>
        <dbReference type="Proteomes" id="UP000288028"/>
    </source>
</evidence>
<dbReference type="SMART" id="SM00260">
    <property type="entry name" value="CheW"/>
    <property type="match status" value="1"/>
</dbReference>
<dbReference type="EMBL" id="NGKB01000005">
    <property type="protein sequence ID" value="RSU15349.1"/>
    <property type="molecule type" value="Genomic_DNA"/>
</dbReference>
<dbReference type="AlphaFoldDB" id="A0A430B4X9"/>
<dbReference type="PANTHER" id="PTHR22617">
    <property type="entry name" value="CHEMOTAXIS SENSOR HISTIDINE KINASE-RELATED"/>
    <property type="match status" value="1"/>
</dbReference>
<dbReference type="Gene3D" id="2.40.50.180">
    <property type="entry name" value="CheA-289, Domain 4"/>
    <property type="match status" value="1"/>
</dbReference>
<feature type="compositionally biased region" description="Acidic residues" evidence="1">
    <location>
        <begin position="153"/>
        <end position="162"/>
    </location>
</feature>
<name>A0A430B4X9_9ENTE</name>
<dbReference type="Gene3D" id="2.30.30.40">
    <property type="entry name" value="SH3 Domains"/>
    <property type="match status" value="1"/>
</dbReference>
<feature type="domain" description="CheW-like" evidence="2">
    <location>
        <begin position="1"/>
        <end position="140"/>
    </location>
</feature>
<dbReference type="InterPro" id="IPR036061">
    <property type="entry name" value="CheW-like_dom_sf"/>
</dbReference>
<dbReference type="Pfam" id="PF01584">
    <property type="entry name" value="CheW"/>
    <property type="match status" value="1"/>
</dbReference>
<sequence>MEKQIVFFSKEQQLSLPIEKIEKIIQWQQPIPIPETSSFVLGVIEHNKHVLPVIDLNARLYGTETVQHKEMKIIVVQWNDEFLGLSVESIKGIVDFGSTQFEWMDNEVTVEKNYIEKFIKTESGIVIQLNIDSLFEGNIMLDKLLRALETSQSDEEQIEEDFTINSEPVDETCQSK</sequence>
<dbReference type="Proteomes" id="UP000288028">
    <property type="component" value="Unassembled WGS sequence"/>
</dbReference>
<dbReference type="GeneID" id="95580677"/>
<dbReference type="PANTHER" id="PTHR22617:SF23">
    <property type="entry name" value="CHEMOTAXIS PROTEIN CHEW"/>
    <property type="match status" value="1"/>
</dbReference>
<evidence type="ECO:0000313" key="3">
    <source>
        <dbReference type="EMBL" id="RSU15349.1"/>
    </source>
</evidence>
<feature type="region of interest" description="Disordered" evidence="1">
    <location>
        <begin position="153"/>
        <end position="176"/>
    </location>
</feature>
<protein>
    <recommendedName>
        <fullName evidence="2">CheW-like domain-containing protein</fullName>
    </recommendedName>
</protein>
<dbReference type="OrthoDB" id="9794382at2"/>
<organism evidence="3 4">
    <name type="scientific">Vagococcus carniphilus</name>
    <dbReference type="NCBI Taxonomy" id="218144"/>
    <lineage>
        <taxon>Bacteria</taxon>
        <taxon>Bacillati</taxon>
        <taxon>Bacillota</taxon>
        <taxon>Bacilli</taxon>
        <taxon>Lactobacillales</taxon>
        <taxon>Enterococcaceae</taxon>
        <taxon>Vagococcus</taxon>
    </lineage>
</organism>
<dbReference type="RefSeq" id="WP_126793140.1">
    <property type="nucleotide sequence ID" value="NZ_CP060720.1"/>
</dbReference>
<dbReference type="SUPFAM" id="SSF50341">
    <property type="entry name" value="CheW-like"/>
    <property type="match status" value="1"/>
</dbReference>
<evidence type="ECO:0000256" key="1">
    <source>
        <dbReference type="SAM" id="MobiDB-lite"/>
    </source>
</evidence>
<reference evidence="3 4" key="1">
    <citation type="submission" date="2017-05" db="EMBL/GenBank/DDBJ databases">
        <title>Vagococcus spp. assemblies.</title>
        <authorList>
            <person name="Gulvik C.A."/>
        </authorList>
    </citation>
    <scope>NUCLEOTIDE SEQUENCE [LARGE SCALE GENOMIC DNA]</scope>
    <source>
        <strain evidence="3 4">SS1714</strain>
    </source>
</reference>
<dbReference type="InterPro" id="IPR039315">
    <property type="entry name" value="CheW"/>
</dbReference>
<dbReference type="GO" id="GO:0007165">
    <property type="term" value="P:signal transduction"/>
    <property type="evidence" value="ECO:0007669"/>
    <property type="project" value="InterPro"/>
</dbReference>
<dbReference type="GO" id="GO:0006935">
    <property type="term" value="P:chemotaxis"/>
    <property type="evidence" value="ECO:0007669"/>
    <property type="project" value="InterPro"/>
</dbReference>
<accession>A0A430B4X9</accession>
<proteinExistence type="predicted"/>
<dbReference type="InterPro" id="IPR002545">
    <property type="entry name" value="CheW-lke_dom"/>
</dbReference>
<dbReference type="GO" id="GO:0005829">
    <property type="term" value="C:cytosol"/>
    <property type="evidence" value="ECO:0007669"/>
    <property type="project" value="TreeGrafter"/>
</dbReference>
<comment type="caution">
    <text evidence="3">The sequence shown here is derived from an EMBL/GenBank/DDBJ whole genome shotgun (WGS) entry which is preliminary data.</text>
</comment>
<dbReference type="PROSITE" id="PS50851">
    <property type="entry name" value="CHEW"/>
    <property type="match status" value="1"/>
</dbReference>
<gene>
    <name evidence="3" type="ORF">CBF28_06385</name>
</gene>